<reference evidence="1" key="2">
    <citation type="submission" date="2025-09" db="UniProtKB">
        <authorList>
            <consortium name="Ensembl"/>
        </authorList>
    </citation>
    <scope>IDENTIFICATION</scope>
</reference>
<dbReference type="Ensembl" id="ENSPSTT00000019689.1">
    <property type="protein sequence ID" value="ENSPSTP00000018791.1"/>
    <property type="gene ID" value="ENSPSTG00000013526.1"/>
</dbReference>
<dbReference type="AlphaFoldDB" id="A0A8C9FTI6"/>
<reference evidence="1" key="1">
    <citation type="submission" date="2025-08" db="UniProtKB">
        <authorList>
            <consortium name="Ensembl"/>
        </authorList>
    </citation>
    <scope>IDENTIFICATION</scope>
</reference>
<accession>A0A8C9FTI6</accession>
<name>A0A8C9FTI6_PAVCR</name>
<protein>
    <submittedName>
        <fullName evidence="1">Uncharacterized protein</fullName>
    </submittedName>
</protein>
<evidence type="ECO:0000313" key="2">
    <source>
        <dbReference type="Proteomes" id="UP000694428"/>
    </source>
</evidence>
<proteinExistence type="predicted"/>
<evidence type="ECO:0000313" key="1">
    <source>
        <dbReference type="Ensembl" id="ENSPSTP00000018791.1"/>
    </source>
</evidence>
<organism evidence="1 2">
    <name type="scientific">Pavo cristatus</name>
    <name type="common">Indian peafowl</name>
    <name type="synonym">Blue peafowl</name>
    <dbReference type="NCBI Taxonomy" id="9049"/>
    <lineage>
        <taxon>Eukaryota</taxon>
        <taxon>Metazoa</taxon>
        <taxon>Chordata</taxon>
        <taxon>Craniata</taxon>
        <taxon>Vertebrata</taxon>
        <taxon>Euteleostomi</taxon>
        <taxon>Archelosauria</taxon>
        <taxon>Archosauria</taxon>
        <taxon>Dinosauria</taxon>
        <taxon>Saurischia</taxon>
        <taxon>Theropoda</taxon>
        <taxon>Coelurosauria</taxon>
        <taxon>Aves</taxon>
        <taxon>Neognathae</taxon>
        <taxon>Galloanserae</taxon>
        <taxon>Galliformes</taxon>
        <taxon>Phasianidae</taxon>
        <taxon>Phasianinae</taxon>
        <taxon>Pavo</taxon>
    </lineage>
</organism>
<keyword evidence="2" id="KW-1185">Reference proteome</keyword>
<sequence>DAPEPWAGRCQVSDVAEGWHWGKLNVLGILKSLKEKIDQLKDSLLRAVSAHQMYLHKSLALPCLGCGQGSASPDLQWQKEQSICKTLLILLKIYLMNPSLLL</sequence>
<dbReference type="Proteomes" id="UP000694428">
    <property type="component" value="Unplaced"/>
</dbReference>